<organism evidence="1 2">
    <name type="scientific">Streptomyces camelliae</name>
    <dbReference type="NCBI Taxonomy" id="3004093"/>
    <lineage>
        <taxon>Bacteria</taxon>
        <taxon>Bacillati</taxon>
        <taxon>Actinomycetota</taxon>
        <taxon>Actinomycetes</taxon>
        <taxon>Kitasatosporales</taxon>
        <taxon>Streptomycetaceae</taxon>
        <taxon>Streptomyces</taxon>
    </lineage>
</organism>
<evidence type="ECO:0000313" key="1">
    <source>
        <dbReference type="EMBL" id="WBO62150.1"/>
    </source>
</evidence>
<proteinExistence type="predicted"/>
<protein>
    <submittedName>
        <fullName evidence="1">Uncharacterized protein</fullName>
    </submittedName>
</protein>
<gene>
    <name evidence="1" type="ORF">O1G22_04560</name>
</gene>
<dbReference type="RefSeq" id="WP_270080095.1">
    <property type="nucleotide sequence ID" value="NZ_CP115300.1"/>
</dbReference>
<reference evidence="1 2" key="1">
    <citation type="submission" date="2022-12" db="EMBL/GenBank/DDBJ databases">
        <authorList>
            <person name="Mo P."/>
        </authorList>
    </citation>
    <scope>NUCLEOTIDE SEQUENCE [LARGE SCALE GENOMIC DNA]</scope>
    <source>
        <strain evidence="1 2">HUAS 2-6</strain>
    </source>
</reference>
<dbReference type="Proteomes" id="UP001212326">
    <property type="component" value="Chromosome"/>
</dbReference>
<keyword evidence="2" id="KW-1185">Reference proteome</keyword>
<name>A0ABY7NV97_9ACTN</name>
<evidence type="ECO:0000313" key="2">
    <source>
        <dbReference type="Proteomes" id="UP001212326"/>
    </source>
</evidence>
<accession>A0ABY7NV97</accession>
<sequence length="1531" mass="164148">MHKHALLPAEPHRSTTYALWAAAHDPAEHSAALALLDEVGTAVTRAYPKMGRCLDQLRRRARSVPSAHLPWFWDTVTHRLLGYPGGTAAKAYTLARKAEQEHALAVDPDWRRAQALLCAARGELPVKELSQHQRWLAGQLPAAEAHEEYVRVLTAWAASPGELPADLARRVRASARAAGLGTAEDARVLGLLLGGARGKAVPDALLEAATAPLTEHPQDPGVQAALLDLFPESRNDAASWLRLLLSAGVVDAVAAGHLTPDGGAAGWLGRYTRAYRHRRAAYGGVERQPMPAELFEIVARFAPRLRAAGTPVRIHEDQYHWPGLDADLLDACLAEAIAVEDPGDAVGLTFWGDRSRRDLKALAADPLFGRRLEGTVHAGLRGAGTAITRLPENAGIAGEVHTRVEALLGALRGGGLAAADEAVTELATLLDRPTATALDGIEEALAALDLTGPLARTLRAGLPEELGWPALEAALAGFDPADTLRVTCTWPVLTVFGAGRAVAVDHAGTRASCTFRVPDEATGHAVHHVGGQFLVSWRTGDRHSGADRAFWTDRPDEVFTPQDTFGLRPYGGLIQGGLGYQFETPDRGGRFDGERVLRPGGREGIGHHDLQLSDGHRFWSAQVFHTRAGWVPYDPVTGDRTGEPGLPEFHREIELPSGRGVFGGSYSLATLPENAPASPLGRHGRLVGCRVYHRTPYRGPSPTDFLLESVDGRTAHYRSHRPGRRPWGIIGLPEGGEQAVLVGQKTVRCHAADDNSLLWQVHGFVPPADRDRDRPPTLGEDAGPVPPPAFWHFLTTRDERSSKALRTVADITVRALLDAALESADAALLDAAAARLLPEAGDARVRASVARAALLAAGVLRRREELSRRVGVMRSGPVVTLPAAVPDTTLAPALAGLLPDLRSYEAHTPERHPGTLTAVAADGRYLRGEIDDETRALAPPVRPVEWQVLLGDIDAVAWRAAVETTPDDERAALQALLRTWSGQPFAAPGSSWRTGRAPLDSLAAAPGAAAGPERRGLARFLQPAADPAPEHTEEERTVTVTADDAARLTRLLELTDGNGPLPLTPEALTVFCRSTGVRRSVAALVLGGLPRRARHDEHTKMLRSAPYKANKTTAAEYDSFCHRLGEQGRRAVLAAGVPEDPADLWTPQGPQRAAERMAVVWAELLGAEQYVDEDLAETLETDLGLPADWARTLPAGRPPVEETGSVLVGTRNGRLDLRPVLPDGSLGERPWRDRVPYVQELSVIAWALTERPVGDPAADGALRLHTGLRARCADPGTLIQLTGQRAVAQVAEADVAFRPYDGTVLPCPEPFHDGVTEVAEVVDDGVFVVALPTGDIFLRPAALADPEGVARALEVCDRTGVSWLRPDVEQFRTVLDGLARMADRATATPVPVGGYEANPLLSAPDAVAATARRLGVGTDAAALHLQLRALARPTDRNVRRWNGWTAARHKAAQAELLAVGAVETARRARAGRTVFIRDAWETLKAPHLPLERGKLATHLASPTGLGGVHGPFVRLLPPVPLHELFARAAED</sequence>
<dbReference type="EMBL" id="CP115300">
    <property type="protein sequence ID" value="WBO62150.1"/>
    <property type="molecule type" value="Genomic_DNA"/>
</dbReference>